<evidence type="ECO:0000313" key="11">
    <source>
        <dbReference type="Proteomes" id="UP000467840"/>
    </source>
</evidence>
<dbReference type="Pfam" id="PF17921">
    <property type="entry name" value="Integrase_H2C2"/>
    <property type="match status" value="1"/>
</dbReference>
<dbReference type="Pfam" id="PF13975">
    <property type="entry name" value="gag-asp_proteas"/>
    <property type="match status" value="1"/>
</dbReference>
<evidence type="ECO:0000256" key="5">
    <source>
        <dbReference type="ARBA" id="ARBA00022801"/>
    </source>
</evidence>
<evidence type="ECO:0000256" key="6">
    <source>
        <dbReference type="ARBA" id="ARBA00022918"/>
    </source>
</evidence>
<dbReference type="Proteomes" id="UP000467840">
    <property type="component" value="Chromosome 10"/>
</dbReference>
<sequence length="414" mass="46516">MPKEQCLGCMGHGEGRPPPRQEGSSMGSMQLGAIDKGKQAEVQVANKGRLFAQLQFGQNVVQALVDTGATDNFLRLEEAQKLGIAFQRQTDWLKAVNSAPTPTHSVANNVAVKIGEWIGSINFSIVAMDDYACVLGMEFMDKVKAIPIPFANSLCIVEHGGASMVPLKRKSGGSSLSALQLAKGVRKNEPTFLVALHAKEEGRHSIAYESRKLNDTERRYTIQEKEMTAVVHCIQTWRHYLLGSKFTVKTDNVATSYFLTQRKLSPKQARWQAFMGEFDFVMEYKPRKANLVADALSRKVELAVVTTQLNPSLLERIVEGLQHDPQAKLLLELIGQGKTRWFWRDDQGLVRTRRGAVFVPRWGCLRKQIISECHDTWWAGHPGAQRTQALVERGYYWPRMVDDIQLFVKTCLIC</sequence>
<dbReference type="CDD" id="cd00303">
    <property type="entry name" value="retropepsin_like"/>
    <property type="match status" value="1"/>
</dbReference>
<keyword evidence="4" id="KW-0255">Endonuclease</keyword>
<dbReference type="SUPFAM" id="SSF56672">
    <property type="entry name" value="DNA/RNA polymerases"/>
    <property type="match status" value="1"/>
</dbReference>
<dbReference type="InterPro" id="IPR041588">
    <property type="entry name" value="Integrase_H2C2"/>
</dbReference>
<feature type="region of interest" description="Disordered" evidence="7">
    <location>
        <begin position="1"/>
        <end position="28"/>
    </location>
</feature>
<evidence type="ECO:0000256" key="3">
    <source>
        <dbReference type="ARBA" id="ARBA00022722"/>
    </source>
</evidence>
<dbReference type="InterPro" id="IPR050951">
    <property type="entry name" value="Retrovirus_Pol_polyprotein"/>
</dbReference>
<organism evidence="10 11">
    <name type="scientific">Hevea brasiliensis</name>
    <name type="common">Para rubber tree</name>
    <name type="synonym">Siphonia brasiliensis</name>
    <dbReference type="NCBI Taxonomy" id="3981"/>
    <lineage>
        <taxon>Eukaryota</taxon>
        <taxon>Viridiplantae</taxon>
        <taxon>Streptophyta</taxon>
        <taxon>Embryophyta</taxon>
        <taxon>Tracheophyta</taxon>
        <taxon>Spermatophyta</taxon>
        <taxon>Magnoliopsida</taxon>
        <taxon>eudicotyledons</taxon>
        <taxon>Gunneridae</taxon>
        <taxon>Pentapetalae</taxon>
        <taxon>rosids</taxon>
        <taxon>fabids</taxon>
        <taxon>Malpighiales</taxon>
        <taxon>Euphorbiaceae</taxon>
        <taxon>Crotonoideae</taxon>
        <taxon>Micrandreae</taxon>
        <taxon>Hevea</taxon>
    </lineage>
</organism>
<dbReference type="GO" id="GO:0003964">
    <property type="term" value="F:RNA-directed DNA polymerase activity"/>
    <property type="evidence" value="ECO:0007669"/>
    <property type="project" value="UniProtKB-KW"/>
</dbReference>
<keyword evidence="11" id="KW-1185">Reference proteome</keyword>
<evidence type="ECO:0000256" key="2">
    <source>
        <dbReference type="ARBA" id="ARBA00022695"/>
    </source>
</evidence>
<dbReference type="SUPFAM" id="SSF50630">
    <property type="entry name" value="Acid proteases"/>
    <property type="match status" value="1"/>
</dbReference>
<dbReference type="PANTHER" id="PTHR37984:SF5">
    <property type="entry name" value="PROTEIN NYNRIN-LIKE"/>
    <property type="match status" value="1"/>
</dbReference>
<keyword evidence="3" id="KW-0540">Nuclease</keyword>
<evidence type="ECO:0000313" key="10">
    <source>
        <dbReference type="EMBL" id="KAF2318953.1"/>
    </source>
</evidence>
<name>A0A6A6N3B9_HEVBR</name>
<keyword evidence="6" id="KW-0695">RNA-directed DNA polymerase</keyword>
<dbReference type="InterPro" id="IPR041373">
    <property type="entry name" value="RT_RNaseH"/>
</dbReference>
<dbReference type="Pfam" id="PF17917">
    <property type="entry name" value="RT_RNaseH"/>
    <property type="match status" value="1"/>
</dbReference>
<reference evidence="10 11" key="1">
    <citation type="journal article" date="2020" name="Mol. Plant">
        <title>The Chromosome-Based Rubber Tree Genome Provides New Insights into Spurge Genome Evolution and Rubber Biosynthesis.</title>
        <authorList>
            <person name="Liu J."/>
            <person name="Shi C."/>
            <person name="Shi C.C."/>
            <person name="Li W."/>
            <person name="Zhang Q.J."/>
            <person name="Zhang Y."/>
            <person name="Li K."/>
            <person name="Lu H.F."/>
            <person name="Shi C."/>
            <person name="Zhu S.T."/>
            <person name="Xiao Z.Y."/>
            <person name="Nan H."/>
            <person name="Yue Y."/>
            <person name="Zhu X.G."/>
            <person name="Wu Y."/>
            <person name="Hong X.N."/>
            <person name="Fan G.Y."/>
            <person name="Tong Y."/>
            <person name="Zhang D."/>
            <person name="Mao C.L."/>
            <person name="Liu Y.L."/>
            <person name="Hao S.J."/>
            <person name="Liu W.Q."/>
            <person name="Lv M.Q."/>
            <person name="Zhang H.B."/>
            <person name="Liu Y."/>
            <person name="Hu-Tang G.R."/>
            <person name="Wang J.P."/>
            <person name="Wang J.H."/>
            <person name="Sun Y.H."/>
            <person name="Ni S.B."/>
            <person name="Chen W.B."/>
            <person name="Zhang X.C."/>
            <person name="Jiao Y.N."/>
            <person name="Eichler E.E."/>
            <person name="Li G.H."/>
            <person name="Liu X."/>
            <person name="Gao L.Z."/>
        </authorList>
    </citation>
    <scope>NUCLEOTIDE SEQUENCE [LARGE SCALE GENOMIC DNA]</scope>
    <source>
        <strain evidence="11">cv. GT1</strain>
        <tissue evidence="10">Leaf</tissue>
    </source>
</reference>
<accession>A0A6A6N3B9</accession>
<evidence type="ECO:0000256" key="1">
    <source>
        <dbReference type="ARBA" id="ARBA00022679"/>
    </source>
</evidence>
<dbReference type="GO" id="GO:0006508">
    <property type="term" value="P:proteolysis"/>
    <property type="evidence" value="ECO:0007669"/>
    <property type="project" value="InterPro"/>
</dbReference>
<keyword evidence="5" id="KW-0378">Hydrolase</keyword>
<feature type="domain" description="Integrase zinc-binding" evidence="9">
    <location>
        <begin position="365"/>
        <end position="414"/>
    </location>
</feature>
<dbReference type="InterPro" id="IPR001969">
    <property type="entry name" value="Aspartic_peptidase_AS"/>
</dbReference>
<dbReference type="GO" id="GO:0004190">
    <property type="term" value="F:aspartic-type endopeptidase activity"/>
    <property type="evidence" value="ECO:0007669"/>
    <property type="project" value="InterPro"/>
</dbReference>
<evidence type="ECO:0000259" key="9">
    <source>
        <dbReference type="Pfam" id="PF17921"/>
    </source>
</evidence>
<dbReference type="GO" id="GO:0004519">
    <property type="term" value="F:endonuclease activity"/>
    <property type="evidence" value="ECO:0007669"/>
    <property type="project" value="UniProtKB-KW"/>
</dbReference>
<evidence type="ECO:0000259" key="8">
    <source>
        <dbReference type="Pfam" id="PF17917"/>
    </source>
</evidence>
<dbReference type="PROSITE" id="PS00141">
    <property type="entry name" value="ASP_PROTEASE"/>
    <property type="match status" value="1"/>
</dbReference>
<dbReference type="InterPro" id="IPR043502">
    <property type="entry name" value="DNA/RNA_pol_sf"/>
</dbReference>
<dbReference type="Gene3D" id="2.40.70.10">
    <property type="entry name" value="Acid Proteases"/>
    <property type="match status" value="1"/>
</dbReference>
<dbReference type="PANTHER" id="PTHR37984">
    <property type="entry name" value="PROTEIN CBG26694"/>
    <property type="match status" value="1"/>
</dbReference>
<dbReference type="AlphaFoldDB" id="A0A6A6N3B9"/>
<evidence type="ECO:0000256" key="7">
    <source>
        <dbReference type="SAM" id="MobiDB-lite"/>
    </source>
</evidence>
<dbReference type="CDD" id="cd09274">
    <property type="entry name" value="RNase_HI_RT_Ty3"/>
    <property type="match status" value="1"/>
</dbReference>
<evidence type="ECO:0000256" key="4">
    <source>
        <dbReference type="ARBA" id="ARBA00022759"/>
    </source>
</evidence>
<evidence type="ECO:0008006" key="12">
    <source>
        <dbReference type="Google" id="ProtNLM"/>
    </source>
</evidence>
<keyword evidence="2" id="KW-0548">Nucleotidyltransferase</keyword>
<protein>
    <recommendedName>
        <fullName evidence="12">Reverse transcriptase RNase H-like domain-containing protein</fullName>
    </recommendedName>
</protein>
<keyword evidence="1" id="KW-0808">Transferase</keyword>
<feature type="domain" description="Reverse transcriptase RNase H-like" evidence="8">
    <location>
        <begin position="196"/>
        <end position="278"/>
    </location>
</feature>
<dbReference type="InterPro" id="IPR021109">
    <property type="entry name" value="Peptidase_aspartic_dom_sf"/>
</dbReference>
<proteinExistence type="predicted"/>
<comment type="caution">
    <text evidence="10">The sequence shown here is derived from an EMBL/GenBank/DDBJ whole genome shotgun (WGS) entry which is preliminary data.</text>
</comment>
<gene>
    <name evidence="10" type="ORF">GH714_011949</name>
</gene>
<dbReference type="EMBL" id="JAAGAX010000003">
    <property type="protein sequence ID" value="KAF2318953.1"/>
    <property type="molecule type" value="Genomic_DNA"/>
</dbReference>
<dbReference type="Gene3D" id="1.10.340.70">
    <property type="match status" value="1"/>
</dbReference>